<protein>
    <submittedName>
        <fullName evidence="1">Uncharacterized protein</fullName>
    </submittedName>
</protein>
<dbReference type="AlphaFoldDB" id="A0A919SKT7"/>
<dbReference type="RefSeq" id="WP_212991756.1">
    <property type="nucleotide sequence ID" value="NZ_BAABEA010000006.1"/>
</dbReference>
<name>A0A919SKT7_9ACTN</name>
<gene>
    <name evidence="1" type="ORF">Aau02nite_58360</name>
</gene>
<evidence type="ECO:0000313" key="2">
    <source>
        <dbReference type="Proteomes" id="UP000681340"/>
    </source>
</evidence>
<reference evidence="1" key="1">
    <citation type="submission" date="2021-03" db="EMBL/GenBank/DDBJ databases">
        <title>Whole genome shotgun sequence of Actinoplanes auranticolor NBRC 12245.</title>
        <authorList>
            <person name="Komaki H."/>
            <person name="Tamura T."/>
        </authorList>
    </citation>
    <scope>NUCLEOTIDE SEQUENCE</scope>
    <source>
        <strain evidence="1">NBRC 12245</strain>
    </source>
</reference>
<comment type="caution">
    <text evidence="1">The sequence shown here is derived from an EMBL/GenBank/DDBJ whole genome shotgun (WGS) entry which is preliminary data.</text>
</comment>
<keyword evidence="2" id="KW-1185">Reference proteome</keyword>
<dbReference type="EMBL" id="BOQL01000048">
    <property type="protein sequence ID" value="GIM73936.1"/>
    <property type="molecule type" value="Genomic_DNA"/>
</dbReference>
<evidence type="ECO:0000313" key="1">
    <source>
        <dbReference type="EMBL" id="GIM73936.1"/>
    </source>
</evidence>
<proteinExistence type="predicted"/>
<organism evidence="1 2">
    <name type="scientific">Actinoplanes auranticolor</name>
    <dbReference type="NCBI Taxonomy" id="47988"/>
    <lineage>
        <taxon>Bacteria</taxon>
        <taxon>Bacillati</taxon>
        <taxon>Actinomycetota</taxon>
        <taxon>Actinomycetes</taxon>
        <taxon>Micromonosporales</taxon>
        <taxon>Micromonosporaceae</taxon>
        <taxon>Actinoplanes</taxon>
    </lineage>
</organism>
<accession>A0A919SKT7</accession>
<dbReference type="Proteomes" id="UP000681340">
    <property type="component" value="Unassembled WGS sequence"/>
</dbReference>
<sequence>MPRKRPGAIRATPPAARRAVRQWTGEGGGPIDRLSPAATAVVRAVELGGCLGRYAQDGKGYDSDLFSEHIRPGHTATFLAQYREFLRQPGHKLRLEASLCPACPGCQYDDLAVVRDALEAVTRRLPPPARMEMRRLLSRLDDEFRRRTLPDSLPRTSWNGDPLPWWHRRIYKN</sequence>